<organism evidence="2 3">
    <name type="scientific">Diploptera punctata</name>
    <name type="common">Pacific beetle cockroach</name>
    <dbReference type="NCBI Taxonomy" id="6984"/>
    <lineage>
        <taxon>Eukaryota</taxon>
        <taxon>Metazoa</taxon>
        <taxon>Ecdysozoa</taxon>
        <taxon>Arthropoda</taxon>
        <taxon>Hexapoda</taxon>
        <taxon>Insecta</taxon>
        <taxon>Pterygota</taxon>
        <taxon>Neoptera</taxon>
        <taxon>Polyneoptera</taxon>
        <taxon>Dictyoptera</taxon>
        <taxon>Blattodea</taxon>
        <taxon>Blaberoidea</taxon>
        <taxon>Blaberidae</taxon>
        <taxon>Diplopterinae</taxon>
        <taxon>Diploptera</taxon>
    </lineage>
</organism>
<feature type="non-terminal residue" evidence="2">
    <location>
        <position position="99"/>
    </location>
</feature>
<evidence type="ECO:0000313" key="3">
    <source>
        <dbReference type="Proteomes" id="UP001233999"/>
    </source>
</evidence>
<dbReference type="Proteomes" id="UP001233999">
    <property type="component" value="Unassembled WGS sequence"/>
</dbReference>
<reference evidence="2" key="2">
    <citation type="submission" date="2023-05" db="EMBL/GenBank/DDBJ databases">
        <authorList>
            <person name="Fouks B."/>
        </authorList>
    </citation>
    <scope>NUCLEOTIDE SEQUENCE</scope>
    <source>
        <strain evidence="2">Stay&amp;Tobe</strain>
        <tissue evidence="2">Testes</tissue>
    </source>
</reference>
<dbReference type="AlphaFoldDB" id="A0AAD7ZDH3"/>
<protein>
    <recommendedName>
        <fullName evidence="1">ABCA1-4-like C-terminal R2 regulatory domain-containing protein</fullName>
    </recommendedName>
</protein>
<name>A0AAD7ZDH3_DIPPU</name>
<keyword evidence="3" id="KW-1185">Reference proteome</keyword>
<evidence type="ECO:0000259" key="1">
    <source>
        <dbReference type="Pfam" id="PF23321"/>
    </source>
</evidence>
<proteinExistence type="predicted"/>
<reference evidence="2" key="1">
    <citation type="journal article" date="2023" name="IScience">
        <title>Live-bearing cockroach genome reveals convergent evolutionary mechanisms linked to viviparity in insects and beyond.</title>
        <authorList>
            <person name="Fouks B."/>
            <person name="Harrison M.C."/>
            <person name="Mikhailova A.A."/>
            <person name="Marchal E."/>
            <person name="English S."/>
            <person name="Carruthers M."/>
            <person name="Jennings E.C."/>
            <person name="Chiamaka E.L."/>
            <person name="Frigard R.A."/>
            <person name="Pippel M."/>
            <person name="Attardo G.M."/>
            <person name="Benoit J.B."/>
            <person name="Bornberg-Bauer E."/>
            <person name="Tobe S.S."/>
        </authorList>
    </citation>
    <scope>NUCLEOTIDE SEQUENCE</scope>
    <source>
        <strain evidence="2">Stay&amp;Tobe</strain>
    </source>
</reference>
<dbReference type="Pfam" id="PF23321">
    <property type="entry name" value="R1_ABCA1"/>
    <property type="match status" value="1"/>
</dbReference>
<evidence type="ECO:0000313" key="2">
    <source>
        <dbReference type="EMBL" id="KAJ9577958.1"/>
    </source>
</evidence>
<dbReference type="EMBL" id="JASPKZ010009164">
    <property type="protein sequence ID" value="KAJ9577958.1"/>
    <property type="molecule type" value="Genomic_DNA"/>
</dbReference>
<dbReference type="InterPro" id="IPR056264">
    <property type="entry name" value="R2_ABCA1-4-like"/>
</dbReference>
<comment type="caution">
    <text evidence="2">The sequence shown here is derived from an EMBL/GenBank/DDBJ whole genome shotgun (WGS) entry which is preliminary data.</text>
</comment>
<sequence length="99" mass="11696">MDLIKQFVETNFPESYLKEERHCFVVFGVRTEMPLSKMFGLMEKAKKTIIFEDYSLGQSTLEERFIGPPIEMNVNMECQDSLYRHDRCSVVLKSYLFPN</sequence>
<feature type="domain" description="ABCA1-4-like C-terminal R2 regulatory" evidence="1">
    <location>
        <begin position="2"/>
        <end position="58"/>
    </location>
</feature>
<accession>A0AAD7ZDH3</accession>
<gene>
    <name evidence="2" type="ORF">L9F63_025182</name>
</gene>